<evidence type="ECO:0000313" key="2">
    <source>
        <dbReference type="Proteomes" id="UP000807504"/>
    </source>
</evidence>
<dbReference type="InterPro" id="IPR043502">
    <property type="entry name" value="DNA/RNA_pol_sf"/>
</dbReference>
<accession>A0A8T0EE59</accession>
<dbReference type="InterPro" id="IPR043128">
    <property type="entry name" value="Rev_trsase/Diguanyl_cyclase"/>
</dbReference>
<dbReference type="PANTHER" id="PTHR47331:SF1">
    <property type="entry name" value="GAG-LIKE PROTEIN"/>
    <property type="match status" value="1"/>
</dbReference>
<name>A0A8T0EE59_ARGBR</name>
<dbReference type="PANTHER" id="PTHR47331">
    <property type="entry name" value="PHD-TYPE DOMAIN-CONTAINING PROTEIN"/>
    <property type="match status" value="1"/>
</dbReference>
<reference evidence="1" key="2">
    <citation type="submission" date="2020-06" db="EMBL/GenBank/DDBJ databases">
        <authorList>
            <person name="Sheffer M."/>
        </authorList>
    </citation>
    <scope>NUCLEOTIDE SEQUENCE</scope>
</reference>
<organism evidence="1 2">
    <name type="scientific">Argiope bruennichi</name>
    <name type="common">Wasp spider</name>
    <name type="synonym">Aranea bruennichi</name>
    <dbReference type="NCBI Taxonomy" id="94029"/>
    <lineage>
        <taxon>Eukaryota</taxon>
        <taxon>Metazoa</taxon>
        <taxon>Ecdysozoa</taxon>
        <taxon>Arthropoda</taxon>
        <taxon>Chelicerata</taxon>
        <taxon>Arachnida</taxon>
        <taxon>Araneae</taxon>
        <taxon>Araneomorphae</taxon>
        <taxon>Entelegynae</taxon>
        <taxon>Araneoidea</taxon>
        <taxon>Araneidae</taxon>
        <taxon>Argiope</taxon>
    </lineage>
</organism>
<keyword evidence="2" id="KW-1185">Reference proteome</keyword>
<dbReference type="SUPFAM" id="SSF56672">
    <property type="entry name" value="DNA/RNA polymerases"/>
    <property type="match status" value="1"/>
</dbReference>
<dbReference type="GO" id="GO:0071897">
    <property type="term" value="P:DNA biosynthetic process"/>
    <property type="evidence" value="ECO:0007669"/>
    <property type="project" value="UniProtKB-ARBA"/>
</dbReference>
<dbReference type="Proteomes" id="UP000807504">
    <property type="component" value="Unassembled WGS sequence"/>
</dbReference>
<protein>
    <recommendedName>
        <fullName evidence="3">Reverse transcriptase domain-containing protein</fullName>
    </recommendedName>
</protein>
<dbReference type="AlphaFoldDB" id="A0A8T0EE59"/>
<dbReference type="Gene3D" id="3.10.10.10">
    <property type="entry name" value="HIV Type 1 Reverse Transcriptase, subunit A, domain 1"/>
    <property type="match status" value="1"/>
</dbReference>
<evidence type="ECO:0000313" key="1">
    <source>
        <dbReference type="EMBL" id="KAF8771007.1"/>
    </source>
</evidence>
<sequence length="168" mass="19418">MLSFAKIKQVVDSDSPSAHAEGEYSLNDCLHTGVNLYPNLFKPLVQFRKNAVAYTEDVKQAYLQILIDPEDRRFTKFFWIEDLNSDKLCVLNFTRVLFGLKPSPYLLAATLKHHFEKYQHLFPETYEVWKNSFWVDDLIGGVDDLETALIISIESVEVIKKSGMVLRK</sequence>
<evidence type="ECO:0008006" key="3">
    <source>
        <dbReference type="Google" id="ProtNLM"/>
    </source>
</evidence>
<reference evidence="1" key="1">
    <citation type="journal article" date="2020" name="bioRxiv">
        <title>Chromosome-level reference genome of the European wasp spider Argiope bruennichi: a resource for studies on range expansion and evolutionary adaptation.</title>
        <authorList>
            <person name="Sheffer M.M."/>
            <person name="Hoppe A."/>
            <person name="Krehenwinkel H."/>
            <person name="Uhl G."/>
            <person name="Kuss A.W."/>
            <person name="Jensen L."/>
            <person name="Jensen C."/>
            <person name="Gillespie R.G."/>
            <person name="Hoff K.J."/>
            <person name="Prost S."/>
        </authorList>
    </citation>
    <scope>NUCLEOTIDE SEQUENCE</scope>
</reference>
<dbReference type="Gene3D" id="3.30.70.270">
    <property type="match status" value="1"/>
</dbReference>
<dbReference type="EMBL" id="JABXBU010002228">
    <property type="protein sequence ID" value="KAF8771007.1"/>
    <property type="molecule type" value="Genomic_DNA"/>
</dbReference>
<gene>
    <name evidence="1" type="ORF">HNY73_018470</name>
</gene>
<proteinExistence type="predicted"/>
<comment type="caution">
    <text evidence="1">The sequence shown here is derived from an EMBL/GenBank/DDBJ whole genome shotgun (WGS) entry which is preliminary data.</text>
</comment>